<dbReference type="SUPFAM" id="SSF55826">
    <property type="entry name" value="YbaK/ProRS associated domain"/>
    <property type="match status" value="1"/>
</dbReference>
<dbReference type="InterPro" id="IPR036754">
    <property type="entry name" value="YbaK/aa-tRNA-synt-asso_dom_sf"/>
</dbReference>
<dbReference type="InterPro" id="IPR007214">
    <property type="entry name" value="YbaK/aa-tRNA-synth-assoc-dom"/>
</dbReference>
<reference evidence="3" key="2">
    <citation type="submission" date="2020-09" db="EMBL/GenBank/DDBJ databases">
        <authorList>
            <person name="Sun Q."/>
            <person name="Zhou Y."/>
        </authorList>
    </citation>
    <scope>NUCLEOTIDE SEQUENCE</scope>
    <source>
        <strain evidence="3">CGMCC 1.15320</strain>
    </source>
</reference>
<dbReference type="RefSeq" id="WP_188720135.1">
    <property type="nucleotide sequence ID" value="NZ_BMIF01000003.1"/>
</dbReference>
<proteinExistence type="inferred from homology"/>
<dbReference type="Pfam" id="PF04073">
    <property type="entry name" value="tRNA_edit"/>
    <property type="match status" value="1"/>
</dbReference>
<comment type="caution">
    <text evidence="3">The sequence shown here is derived from an EMBL/GenBank/DDBJ whole genome shotgun (WGS) entry which is preliminary data.</text>
</comment>
<sequence>MPKTPEDLMKFLSSLGIKVTTHTHVPVFSVSESRGICDHIPGAHTKNLFLRDRKDRHFLVTLEQDAVVDLKSIHHLIGASGRVSFGKPETMMELLGVIPGAVTVFGVINDTNHHLTVVLDAPLMESNIINGHPLHNAATTSIQRDDLIRFIRATGHEPLILKVSQ</sequence>
<keyword evidence="4" id="KW-1185">Reference proteome</keyword>
<reference evidence="3" key="1">
    <citation type="journal article" date="2014" name="Int. J. Syst. Evol. Microbiol.">
        <title>Complete genome sequence of Corynebacterium casei LMG S-19264T (=DSM 44701T), isolated from a smear-ripened cheese.</title>
        <authorList>
            <consortium name="US DOE Joint Genome Institute (JGI-PGF)"/>
            <person name="Walter F."/>
            <person name="Albersmeier A."/>
            <person name="Kalinowski J."/>
            <person name="Ruckert C."/>
        </authorList>
    </citation>
    <scope>NUCLEOTIDE SEQUENCE</scope>
    <source>
        <strain evidence="3">CGMCC 1.15320</strain>
    </source>
</reference>
<dbReference type="CDD" id="cd04335">
    <property type="entry name" value="PrdX_deacylase"/>
    <property type="match status" value="1"/>
</dbReference>
<feature type="domain" description="YbaK/aminoacyl-tRNA synthetase-associated" evidence="2">
    <location>
        <begin position="41"/>
        <end position="150"/>
    </location>
</feature>
<gene>
    <name evidence="3" type="ORF">GCM10011385_12760</name>
</gene>
<dbReference type="InterPro" id="IPR040285">
    <property type="entry name" value="ProX/PRXD1"/>
</dbReference>
<dbReference type="PANTHER" id="PTHR31423:SF3">
    <property type="entry name" value="PROLYL-TRNA SYNTHETASE ASSOCIATED DOMAIN-CONTAINING PROTEIN 1-RELATED"/>
    <property type="match status" value="1"/>
</dbReference>
<dbReference type="PANTHER" id="PTHR31423">
    <property type="entry name" value="YBAK DOMAIN-CONTAINING PROTEIN"/>
    <property type="match status" value="1"/>
</dbReference>
<comment type="similarity">
    <text evidence="1">Belongs to the PRORSD1 family.</text>
</comment>
<protein>
    <submittedName>
        <fullName evidence="3">Prolyl-tRNA editing protein</fullName>
    </submittedName>
</protein>
<dbReference type="AlphaFoldDB" id="A0A916RLB2"/>
<dbReference type="GO" id="GO:0002161">
    <property type="term" value="F:aminoacyl-tRNA deacylase activity"/>
    <property type="evidence" value="ECO:0007669"/>
    <property type="project" value="InterPro"/>
</dbReference>
<evidence type="ECO:0000313" key="3">
    <source>
        <dbReference type="EMBL" id="GGA60527.1"/>
    </source>
</evidence>
<evidence type="ECO:0000259" key="2">
    <source>
        <dbReference type="Pfam" id="PF04073"/>
    </source>
</evidence>
<organism evidence="3 4">
    <name type="scientific">Nitratireductor aestuarii</name>
    <dbReference type="NCBI Taxonomy" id="1735103"/>
    <lineage>
        <taxon>Bacteria</taxon>
        <taxon>Pseudomonadati</taxon>
        <taxon>Pseudomonadota</taxon>
        <taxon>Alphaproteobacteria</taxon>
        <taxon>Hyphomicrobiales</taxon>
        <taxon>Phyllobacteriaceae</taxon>
        <taxon>Nitratireductor</taxon>
    </lineage>
</organism>
<name>A0A916RLB2_9HYPH</name>
<accession>A0A916RLB2</accession>
<dbReference type="Proteomes" id="UP000636264">
    <property type="component" value="Unassembled WGS sequence"/>
</dbReference>
<dbReference type="FunFam" id="3.90.960.10:FF:000005">
    <property type="entry name" value="Putative prolyl-tRNA synthetase"/>
    <property type="match status" value="1"/>
</dbReference>
<evidence type="ECO:0000313" key="4">
    <source>
        <dbReference type="Proteomes" id="UP000636264"/>
    </source>
</evidence>
<dbReference type="Gene3D" id="3.90.960.10">
    <property type="entry name" value="YbaK/aminoacyl-tRNA synthetase-associated domain"/>
    <property type="match status" value="1"/>
</dbReference>
<dbReference type="EMBL" id="BMIF01000003">
    <property type="protein sequence ID" value="GGA60527.1"/>
    <property type="molecule type" value="Genomic_DNA"/>
</dbReference>
<evidence type="ECO:0000256" key="1">
    <source>
        <dbReference type="ARBA" id="ARBA00010201"/>
    </source>
</evidence>